<accession>A0ABS4K4W4</accession>
<comment type="caution">
    <text evidence="1">The sequence shown here is derived from an EMBL/GenBank/DDBJ whole genome shotgun (WGS) entry which is preliminary data.</text>
</comment>
<sequence length="318" mass="37284">MASHNKNMDFYGLLIQGKLHDAVKYLQELDNKQIEIKRYYKVFKNRIFKNKTNNSLLNNVLNAYSNYYADYFWDGISEIDARNSLQDKLLEILKIVAVDDFEQCEELIGKIVEQQGYCFLGGMTGILYGPYIWKNTEKVIHEVEIPCAVQKVTINMMDGFISRSWLDFISFGKIGTGGWSSRDGELFCVRSSYKNKINTSAFQVSYLKHEAQHILDYQQYGKIDSIDLEYRAKLTELIYYPNLRLLNSFIKQSNDKDKKNTHSYASYLVVSNLSKKIFNEEYVNLWSRWNNKGKVVRKCSLKLLEEHNQFLDKYENSP</sequence>
<evidence type="ECO:0000313" key="1">
    <source>
        <dbReference type="EMBL" id="MBP2022827.1"/>
    </source>
</evidence>
<dbReference type="EMBL" id="JAGGLL010000020">
    <property type="protein sequence ID" value="MBP2022827.1"/>
    <property type="molecule type" value="Genomic_DNA"/>
</dbReference>
<dbReference type="Proteomes" id="UP001519308">
    <property type="component" value="Unassembled WGS sequence"/>
</dbReference>
<protein>
    <submittedName>
        <fullName evidence="1">Uncharacterized protein</fullName>
    </submittedName>
</protein>
<name>A0ABS4K4W4_9CLOT</name>
<proteinExistence type="predicted"/>
<organism evidence="1 2">
    <name type="scientific">Clostridium punense</name>
    <dbReference type="NCBI Taxonomy" id="1054297"/>
    <lineage>
        <taxon>Bacteria</taxon>
        <taxon>Bacillati</taxon>
        <taxon>Bacillota</taxon>
        <taxon>Clostridia</taxon>
        <taxon>Eubacteriales</taxon>
        <taxon>Clostridiaceae</taxon>
        <taxon>Clostridium</taxon>
    </lineage>
</organism>
<evidence type="ECO:0000313" key="2">
    <source>
        <dbReference type="Proteomes" id="UP001519308"/>
    </source>
</evidence>
<keyword evidence="2" id="KW-1185">Reference proteome</keyword>
<gene>
    <name evidence="1" type="ORF">J2Z44_002652</name>
</gene>
<reference evidence="1 2" key="1">
    <citation type="submission" date="2021-03" db="EMBL/GenBank/DDBJ databases">
        <title>Genomic Encyclopedia of Type Strains, Phase IV (KMG-IV): sequencing the most valuable type-strain genomes for metagenomic binning, comparative biology and taxonomic classification.</title>
        <authorList>
            <person name="Goeker M."/>
        </authorList>
    </citation>
    <scope>NUCLEOTIDE SEQUENCE [LARGE SCALE GENOMIC DNA]</scope>
    <source>
        <strain evidence="1 2">DSM 28650</strain>
    </source>
</reference>
<dbReference type="RefSeq" id="WP_021285400.1">
    <property type="nucleotide sequence ID" value="NZ_JAGGLL010000020.1"/>
</dbReference>